<dbReference type="Pfam" id="PF05164">
    <property type="entry name" value="ZapA"/>
    <property type="match status" value="1"/>
</dbReference>
<accession>A0A081DDS2</accession>
<proteinExistence type="predicted"/>
<evidence type="ECO:0000313" key="1">
    <source>
        <dbReference type="EMBL" id="GAK77068.1"/>
    </source>
</evidence>
<dbReference type="SUPFAM" id="SSF102829">
    <property type="entry name" value="Cell division protein ZapA-like"/>
    <property type="match status" value="1"/>
</dbReference>
<dbReference type="Proteomes" id="UP000029647">
    <property type="component" value="Unassembled WGS sequence"/>
</dbReference>
<dbReference type="EMBL" id="BBLG01000006">
    <property type="protein sequence ID" value="GAK77068.1"/>
    <property type="molecule type" value="Genomic_DNA"/>
</dbReference>
<dbReference type="GO" id="GO:0051301">
    <property type="term" value="P:cell division"/>
    <property type="evidence" value="ECO:0007669"/>
    <property type="project" value="UniProtKB-KW"/>
</dbReference>
<dbReference type="InterPro" id="IPR007838">
    <property type="entry name" value="Cell_div_ZapA-like"/>
</dbReference>
<dbReference type="AlphaFoldDB" id="A0A081DDS2"/>
<reference evidence="3 4" key="1">
    <citation type="journal article" date="2014" name="Genome Announc.">
        <title>Draft Genome Sequences of Marine Flavobacterium Nonlabens Strains NR17, NR24, NR27, NR32, NR33, and Ara13.</title>
        <authorList>
            <person name="Nakanishi M."/>
            <person name="Meirelles P."/>
            <person name="Suzuki R."/>
            <person name="Takatani N."/>
            <person name="Mino S."/>
            <person name="Suda W."/>
            <person name="Oshima K."/>
            <person name="Hattori M."/>
            <person name="Ohkuma M."/>
            <person name="Hosokawa M."/>
            <person name="Miyashita K."/>
            <person name="Thompson F.L."/>
            <person name="Niwa A."/>
            <person name="Sawabe T."/>
            <person name="Sawabe T."/>
        </authorList>
    </citation>
    <scope>NUCLEOTIDE SEQUENCE [LARGE SCALE GENOMIC DNA]</scope>
    <source>
        <strain evidence="2">JCM 19275</strain>
        <strain evidence="1">JCM 19296</strain>
        <strain evidence="4">JCM19275</strain>
        <strain evidence="3">JCM19296</strain>
    </source>
</reference>
<evidence type="ECO:0000313" key="3">
    <source>
        <dbReference type="Proteomes" id="UP000028980"/>
    </source>
</evidence>
<name>A0A081DDS2_NONUL</name>
<evidence type="ECO:0000313" key="2">
    <source>
        <dbReference type="EMBL" id="GAL74832.1"/>
    </source>
</evidence>
<keyword evidence="1" id="KW-0132">Cell division</keyword>
<organism evidence="1 3">
    <name type="scientific">Nonlabens ulvanivorans</name>
    <name type="common">Persicivirga ulvanivorans</name>
    <dbReference type="NCBI Taxonomy" id="906888"/>
    <lineage>
        <taxon>Bacteria</taxon>
        <taxon>Pseudomonadati</taxon>
        <taxon>Bacteroidota</taxon>
        <taxon>Flavobacteriia</taxon>
        <taxon>Flavobacteriales</taxon>
        <taxon>Flavobacteriaceae</taxon>
        <taxon>Nonlabens</taxon>
    </lineage>
</organism>
<keyword evidence="1" id="KW-0131">Cell cycle</keyword>
<protein>
    <submittedName>
        <fullName evidence="1">Cell division ZapA family protein</fullName>
    </submittedName>
</protein>
<dbReference type="Proteomes" id="UP000028980">
    <property type="component" value="Unassembled WGS sequence"/>
</dbReference>
<gene>
    <name evidence="2" type="ORF">JCM19275_871</name>
    <name evidence="1" type="ORF">JCM19296_2672</name>
</gene>
<comment type="caution">
    <text evidence="1">The sequence shown here is derived from an EMBL/GenBank/DDBJ whole genome shotgun (WGS) entry which is preliminary data.</text>
</comment>
<evidence type="ECO:0000313" key="4">
    <source>
        <dbReference type="Proteomes" id="UP000029647"/>
    </source>
</evidence>
<dbReference type="InterPro" id="IPR036192">
    <property type="entry name" value="Cell_div_ZapA-like_sf"/>
</dbReference>
<sequence>MADKLKIKISIADRVYPLTIDPSREEGLRKAAKNIER</sequence>
<dbReference type="EMBL" id="BBNT01000003">
    <property type="protein sequence ID" value="GAL74832.1"/>
    <property type="molecule type" value="Genomic_DNA"/>
</dbReference>